<dbReference type="PANTHER" id="PTHR12764:SF5">
    <property type="entry name" value="LD29485P"/>
    <property type="match status" value="1"/>
</dbReference>
<dbReference type="InterPro" id="IPR036322">
    <property type="entry name" value="WD40_repeat_dom_sf"/>
</dbReference>
<reference evidence="14 15" key="1">
    <citation type="submission" date="2020-04" db="EMBL/GenBank/DDBJ databases">
        <authorList>
            <person name="Alioto T."/>
            <person name="Alioto T."/>
            <person name="Gomez Garrido J."/>
        </authorList>
    </citation>
    <scope>NUCLEOTIDE SEQUENCE [LARGE SCALE GENOMIC DNA]</scope>
</reference>
<comment type="subcellular location">
    <subcellularLocation>
        <location evidence="1">Cytoplasm</location>
        <location evidence="1">Cytoskeleton</location>
        <location evidence="1">Cilium basal body</location>
    </subcellularLocation>
</comment>
<dbReference type="InterPro" id="IPR056157">
    <property type="entry name" value="TPR_IFT80_172_dom"/>
</dbReference>
<dbReference type="Pfam" id="PF25170">
    <property type="entry name" value="TPR_WDR35"/>
    <property type="match status" value="1"/>
</dbReference>
<comment type="caution">
    <text evidence="14">The sequence shown here is derived from an EMBL/GenBank/DDBJ whole genome shotgun (WGS) entry which is preliminary data.</text>
</comment>
<dbReference type="SUPFAM" id="SSF48371">
    <property type="entry name" value="ARM repeat"/>
    <property type="match status" value="1"/>
</dbReference>
<dbReference type="InterPro" id="IPR016024">
    <property type="entry name" value="ARM-type_fold"/>
</dbReference>
<sequence length="1168" mass="130640">MFLYLSKKIAIPNNIKLKCLAWNKEQGYIACGGDDGLLKILKLDSAKDGKAKGLAAASNLSMNQTLEGHNGQIQVVAWNEVHQKLTSSDQYGLIIVWMLYKGSWYEEMINNRNKSVVRGMAWSCDGQKICIVYEDGAIIMGSVDGNRIWGKELKGTALAGIEWSPDSQFLLFTLRNGEIHAYDSQGLFMMKLNITAPPEAAVVGMQWYNGKQGYYEPNCPVLAILYSNGHLLLLKDANDDGILIKTNMSATCCQWNHNGSVLAVTGTMTTDDEENPISNMLQLYSPYGEHLRTLRIPGTHVSSCVWEGGSLRLALAVDSYIYFANLRPNYKWGYYSNTVVYSTIKADRPETCITFWDTKNNECYSKYVSRLLGISAAGEHCVLATRSEENTAQSGKYGLILCNTIGTPVDTKFIEIEPLNITMNPTHVIIASKSEFYVWNFRTPKSRSSIEFARMDRKERIYHVDDAPSGAADKIISDNMTSRTTLPIVDPICCIACSDKTILIGRESGLVQRYTLPQVALISRINLATRPYKMAINCDSTRVAVIDVNGVMTFMELEPSSIEGMSDALKGFERRDIWDIKWASDNAELFAIMEKTRMYVFRNLDPEEPILSSGYICSFQDLELKAVLLDEVIQETSPPGPHHLLQLEVKSLRDTRELLSKVGLTEAATFIEDNPHPRLWRLLAEAAVEQLNLQVAETAFVRCRDYPGIQLIKRLQSMNNDILKQAEVAAYFKKFDQAEKLYLDVDRRDLAVALRERLGDWFRVIQLIKMGPGGTDTQIEVAWNCIGDFLADRHKWEAAKEYYEKGNNHEKLVQCYYNLEEYDALESVVNQLPEGHPLLPVIADRLASVGLCEQAVKAYIKCNCIRLAVDTCVELQQWSQAVALAEEHQVEDIDGLLAQYAEYLLNKGDLTQAVELYRKAGCTVEAVKILINLAKSAQAKNSPLLYIKKIYLLAALLVDKYKETRRTGAVNQNARRGVTDPLLGIENPWRGVEAYHYLMLSQRQLYRGFTDAALKTALQLQQYENILDPETVYCVIALASCANKAFGTCSKAFIRLEALEEVSESRRQKYADLAMELFTKFAARDGGGGVSGASGMIECPNCETLVPGVSTSCPSCESPFVTCVATGCSIPDIHRAWTCATCKHSALASEMATRNTCPLCHDHSRRAH</sequence>
<dbReference type="PANTHER" id="PTHR12764">
    <property type="entry name" value="WD REPEAT DOMAIN-RELATED"/>
    <property type="match status" value="1"/>
</dbReference>
<dbReference type="InterPro" id="IPR015943">
    <property type="entry name" value="WD40/YVTN_repeat-like_dom_sf"/>
</dbReference>
<dbReference type="Pfam" id="PF23390">
    <property type="entry name" value="Beta-prop_WDR35_2nd"/>
    <property type="match status" value="1"/>
</dbReference>
<dbReference type="SUPFAM" id="SSF82171">
    <property type="entry name" value="DPP6 N-terminal domain-like"/>
    <property type="match status" value="1"/>
</dbReference>
<evidence type="ECO:0000256" key="3">
    <source>
        <dbReference type="ARBA" id="ARBA00022574"/>
    </source>
</evidence>
<gene>
    <name evidence="14" type="ORF">CLODIP_2_CD08835</name>
</gene>
<name>A0A8S1BXK8_9INSE</name>
<feature type="domain" description="IFT121/TULP4 N-terminal" evidence="12">
    <location>
        <begin position="1"/>
        <end position="327"/>
    </location>
</feature>
<dbReference type="GO" id="GO:0061512">
    <property type="term" value="P:protein localization to cilium"/>
    <property type="evidence" value="ECO:0007669"/>
    <property type="project" value="TreeGrafter"/>
</dbReference>
<dbReference type="GO" id="GO:0097730">
    <property type="term" value="C:non-motile cilium"/>
    <property type="evidence" value="ECO:0007669"/>
    <property type="project" value="TreeGrafter"/>
</dbReference>
<feature type="domain" description="IFT80/172/WDR35 TPR" evidence="10">
    <location>
        <begin position="679"/>
        <end position="803"/>
    </location>
</feature>
<evidence type="ECO:0000259" key="13">
    <source>
        <dbReference type="Pfam" id="PF25768"/>
    </source>
</evidence>
<dbReference type="Pfam" id="PF24797">
    <property type="entry name" value="Beta-prop_WDR35_TULP_N"/>
    <property type="match status" value="1"/>
</dbReference>
<evidence type="ECO:0000259" key="11">
    <source>
        <dbReference type="Pfam" id="PF23390"/>
    </source>
</evidence>
<dbReference type="Pfam" id="PF25768">
    <property type="entry name" value="TPR_IFT121"/>
    <property type="match status" value="1"/>
</dbReference>
<evidence type="ECO:0000256" key="6">
    <source>
        <dbReference type="ARBA" id="ARBA00023069"/>
    </source>
</evidence>
<feature type="domain" description="IFT121 second beta-propeller" evidence="11">
    <location>
        <begin position="332"/>
        <end position="648"/>
    </location>
</feature>
<evidence type="ECO:0008006" key="16">
    <source>
        <dbReference type="Google" id="ProtNLM"/>
    </source>
</evidence>
<keyword evidence="7" id="KW-0206">Cytoskeleton</keyword>
<keyword evidence="6" id="KW-0969">Cilium</keyword>
<dbReference type="FunFam" id="2.130.10.10:FF:001708">
    <property type="entry name" value="WD repeat-containing protein 35"/>
    <property type="match status" value="1"/>
</dbReference>
<evidence type="ECO:0000313" key="14">
    <source>
        <dbReference type="EMBL" id="CAB3360361.1"/>
    </source>
</evidence>
<evidence type="ECO:0000259" key="9">
    <source>
        <dbReference type="Pfam" id="PF23145"/>
    </source>
</evidence>
<dbReference type="AlphaFoldDB" id="A0A8S1BXK8"/>
<evidence type="ECO:0000259" key="10">
    <source>
        <dbReference type="Pfam" id="PF23387"/>
    </source>
</evidence>
<evidence type="ECO:0000256" key="2">
    <source>
        <dbReference type="ARBA" id="ARBA00022490"/>
    </source>
</evidence>
<dbReference type="Pfam" id="PF23387">
    <property type="entry name" value="TPR_IFT80_172"/>
    <property type="match status" value="1"/>
</dbReference>
<dbReference type="InterPro" id="IPR017233">
    <property type="entry name" value="WDR35"/>
</dbReference>
<dbReference type="Gene3D" id="2.130.10.10">
    <property type="entry name" value="YVTN repeat-like/Quinoprotein amine dehydrogenase"/>
    <property type="match status" value="1"/>
</dbReference>
<dbReference type="InterPro" id="IPR057361">
    <property type="entry name" value="TPR_WDR35"/>
</dbReference>
<keyword evidence="3" id="KW-0853">WD repeat</keyword>
<dbReference type="SUPFAM" id="SSF50978">
    <property type="entry name" value="WD40 repeat-like"/>
    <property type="match status" value="1"/>
</dbReference>
<accession>A0A8S1BXK8</accession>
<dbReference type="InterPro" id="IPR057979">
    <property type="entry name" value="TPR_IFT121"/>
</dbReference>
<keyword evidence="15" id="KW-1185">Reference proteome</keyword>
<organism evidence="14 15">
    <name type="scientific">Cloeon dipterum</name>
    <dbReference type="NCBI Taxonomy" id="197152"/>
    <lineage>
        <taxon>Eukaryota</taxon>
        <taxon>Metazoa</taxon>
        <taxon>Ecdysozoa</taxon>
        <taxon>Arthropoda</taxon>
        <taxon>Hexapoda</taxon>
        <taxon>Insecta</taxon>
        <taxon>Pterygota</taxon>
        <taxon>Palaeoptera</taxon>
        <taxon>Ephemeroptera</taxon>
        <taxon>Pisciforma</taxon>
        <taxon>Baetidae</taxon>
        <taxon>Cloeon</taxon>
    </lineage>
</organism>
<dbReference type="InterPro" id="IPR056158">
    <property type="entry name" value="Beta-prop_IFT121_2nd"/>
</dbReference>
<evidence type="ECO:0000256" key="5">
    <source>
        <dbReference type="ARBA" id="ARBA00022794"/>
    </source>
</evidence>
<evidence type="ECO:0000313" key="15">
    <source>
        <dbReference type="Proteomes" id="UP000494165"/>
    </source>
</evidence>
<protein>
    <recommendedName>
        <fullName evidence="16">WD repeat-containing protein 55 homolog</fullName>
    </recommendedName>
</protein>
<keyword evidence="5" id="KW-0970">Cilium biogenesis/degradation</keyword>
<dbReference type="GO" id="GO:0035721">
    <property type="term" value="P:intraciliary retrograde transport"/>
    <property type="evidence" value="ECO:0007669"/>
    <property type="project" value="TreeGrafter"/>
</dbReference>
<dbReference type="GO" id="GO:0030991">
    <property type="term" value="C:intraciliary transport particle A"/>
    <property type="evidence" value="ECO:0007669"/>
    <property type="project" value="TreeGrafter"/>
</dbReference>
<evidence type="ECO:0000256" key="1">
    <source>
        <dbReference type="ARBA" id="ARBA00004120"/>
    </source>
</evidence>
<keyword evidence="2" id="KW-0963">Cytoplasm</keyword>
<feature type="domain" description="IFT121-like TPR repeats" evidence="13">
    <location>
        <begin position="986"/>
        <end position="1084"/>
    </location>
</feature>
<evidence type="ECO:0000256" key="8">
    <source>
        <dbReference type="ARBA" id="ARBA00023273"/>
    </source>
</evidence>
<dbReference type="Proteomes" id="UP000494165">
    <property type="component" value="Unassembled WGS sequence"/>
</dbReference>
<dbReference type="OrthoDB" id="10260567at2759"/>
<dbReference type="GO" id="GO:1905515">
    <property type="term" value="P:non-motile cilium assembly"/>
    <property type="evidence" value="ECO:0007669"/>
    <property type="project" value="TreeGrafter"/>
</dbReference>
<evidence type="ECO:0000256" key="7">
    <source>
        <dbReference type="ARBA" id="ARBA00023212"/>
    </source>
</evidence>
<dbReference type="InterPro" id="IPR056159">
    <property type="entry name" value="Beta-prop_IFT121_TULP_N"/>
</dbReference>
<evidence type="ECO:0000256" key="4">
    <source>
        <dbReference type="ARBA" id="ARBA00022737"/>
    </source>
</evidence>
<dbReference type="FunFam" id="1.25.40.470:FF:000004">
    <property type="entry name" value="WD repeat-containing protein 35"/>
    <property type="match status" value="1"/>
</dbReference>
<proteinExistence type="predicted"/>
<dbReference type="InterPro" id="IPR039857">
    <property type="entry name" value="Ift122/121"/>
</dbReference>
<evidence type="ECO:0000259" key="12">
    <source>
        <dbReference type="Pfam" id="PF24797"/>
    </source>
</evidence>
<dbReference type="SMART" id="SM00320">
    <property type="entry name" value="WD40"/>
    <property type="match status" value="3"/>
</dbReference>
<dbReference type="InterPro" id="IPR001680">
    <property type="entry name" value="WD40_rpt"/>
</dbReference>
<feature type="domain" description="IFT121-like zinc finger" evidence="9">
    <location>
        <begin position="1122"/>
        <end position="1163"/>
    </location>
</feature>
<keyword evidence="4" id="KW-0677">Repeat</keyword>
<keyword evidence="8" id="KW-0966">Cell projection</keyword>
<dbReference type="Gene3D" id="1.25.40.470">
    <property type="match status" value="1"/>
</dbReference>
<dbReference type="InterPro" id="IPR056170">
    <property type="entry name" value="Znf_IFT121-like"/>
</dbReference>
<dbReference type="EMBL" id="CADEPI010000003">
    <property type="protein sequence ID" value="CAB3360361.1"/>
    <property type="molecule type" value="Genomic_DNA"/>
</dbReference>
<dbReference type="Pfam" id="PF23145">
    <property type="entry name" value="Zf_2nd_IFT121"/>
    <property type="match status" value="1"/>
</dbReference>
<dbReference type="PIRSF" id="PIRSF037536">
    <property type="entry name" value="WD_repeat_p35"/>
    <property type="match status" value="1"/>
</dbReference>